<dbReference type="AlphaFoldDB" id="A0A1T5IIQ7"/>
<gene>
    <name evidence="2" type="ORF">SAMN02194393_00415</name>
</gene>
<keyword evidence="2" id="KW-0808">Transferase</keyword>
<sequence length="156" mass="18269">MNYRKIEIKDDSTNKELELLLVKIAKWHNLTPKLWKSNYRVSSLDIEKTVQRIKSTKSEELFLMIAEDEYDQIQGFIWSYKQEKPQDSVMILSLYVTEGYRGKGIATNLKVLLEKWCGDEGIKTIHTTVHYNNHNMIGLNQKLGYRPGMVNMTKNL</sequence>
<dbReference type="Proteomes" id="UP000190285">
    <property type="component" value="Unassembled WGS sequence"/>
</dbReference>
<accession>A0A1T5IIQ7</accession>
<evidence type="ECO:0000313" key="2">
    <source>
        <dbReference type="EMBL" id="SKC38912.1"/>
    </source>
</evidence>
<feature type="domain" description="N-acetyltransferase" evidence="1">
    <location>
        <begin position="25"/>
        <end position="156"/>
    </location>
</feature>
<evidence type="ECO:0000259" key="1">
    <source>
        <dbReference type="PROSITE" id="PS51186"/>
    </source>
</evidence>
<name>A0A1T5IIQ7_9FIRM</name>
<keyword evidence="2" id="KW-0687">Ribonucleoprotein</keyword>
<dbReference type="SUPFAM" id="SSF55729">
    <property type="entry name" value="Acyl-CoA N-acyltransferases (Nat)"/>
    <property type="match status" value="1"/>
</dbReference>
<dbReference type="EMBL" id="FUZT01000001">
    <property type="protein sequence ID" value="SKC38912.1"/>
    <property type="molecule type" value="Genomic_DNA"/>
</dbReference>
<keyword evidence="3" id="KW-1185">Reference proteome</keyword>
<keyword evidence="2" id="KW-0689">Ribosomal protein</keyword>
<dbReference type="STRING" id="36842.SAMN02194393_00415"/>
<dbReference type="RefSeq" id="WP_079488970.1">
    <property type="nucleotide sequence ID" value="NZ_FUZT01000001.1"/>
</dbReference>
<dbReference type="Gene3D" id="3.40.630.30">
    <property type="match status" value="1"/>
</dbReference>
<dbReference type="OrthoDB" id="1706389at2"/>
<evidence type="ECO:0000313" key="3">
    <source>
        <dbReference type="Proteomes" id="UP000190285"/>
    </source>
</evidence>
<proteinExistence type="predicted"/>
<dbReference type="PANTHER" id="PTHR43072">
    <property type="entry name" value="N-ACETYLTRANSFERASE"/>
    <property type="match status" value="1"/>
</dbReference>
<dbReference type="PROSITE" id="PS51186">
    <property type="entry name" value="GNAT"/>
    <property type="match status" value="1"/>
</dbReference>
<dbReference type="Pfam" id="PF00583">
    <property type="entry name" value="Acetyltransf_1"/>
    <property type="match status" value="1"/>
</dbReference>
<reference evidence="2 3" key="1">
    <citation type="submission" date="2017-02" db="EMBL/GenBank/DDBJ databases">
        <authorList>
            <person name="Peterson S.W."/>
        </authorList>
    </citation>
    <scope>NUCLEOTIDE SEQUENCE [LARGE SCALE GENOMIC DNA]</scope>
    <source>
        <strain evidence="2 3">M1</strain>
    </source>
</reference>
<dbReference type="PANTHER" id="PTHR43072:SF58">
    <property type="entry name" value="N-ACETYLTRANSFERASE DOMAIN-CONTAINING PROTEIN"/>
    <property type="match status" value="1"/>
</dbReference>
<dbReference type="InterPro" id="IPR000182">
    <property type="entry name" value="GNAT_dom"/>
</dbReference>
<dbReference type="GO" id="GO:0016747">
    <property type="term" value="F:acyltransferase activity, transferring groups other than amino-acyl groups"/>
    <property type="evidence" value="ECO:0007669"/>
    <property type="project" value="InterPro"/>
</dbReference>
<dbReference type="GO" id="GO:0005840">
    <property type="term" value="C:ribosome"/>
    <property type="evidence" value="ECO:0007669"/>
    <property type="project" value="UniProtKB-KW"/>
</dbReference>
<dbReference type="CDD" id="cd04301">
    <property type="entry name" value="NAT_SF"/>
    <property type="match status" value="1"/>
</dbReference>
<protein>
    <submittedName>
        <fullName evidence="2">Acetyltransferases, including N-acetylases of ribosomal proteins</fullName>
    </submittedName>
</protein>
<organism evidence="2 3">
    <name type="scientific">Maledivibacter halophilus</name>
    <dbReference type="NCBI Taxonomy" id="36842"/>
    <lineage>
        <taxon>Bacteria</taxon>
        <taxon>Bacillati</taxon>
        <taxon>Bacillota</taxon>
        <taxon>Clostridia</taxon>
        <taxon>Peptostreptococcales</taxon>
        <taxon>Caminicellaceae</taxon>
        <taxon>Maledivibacter</taxon>
    </lineage>
</organism>
<dbReference type="InterPro" id="IPR016181">
    <property type="entry name" value="Acyl_CoA_acyltransferase"/>
</dbReference>